<dbReference type="InterPro" id="IPR038005">
    <property type="entry name" value="RX-like_CC"/>
</dbReference>
<name>A0A8B8MQX5_9MYRT</name>
<gene>
    <name evidence="10" type="primary">LOC115726671</name>
</gene>
<dbReference type="InterPro" id="IPR036388">
    <property type="entry name" value="WH-like_DNA-bd_sf"/>
</dbReference>
<feature type="domain" description="Disease resistance N-terminal" evidence="6">
    <location>
        <begin position="9"/>
        <end position="93"/>
    </location>
</feature>
<organism evidence="9 10">
    <name type="scientific">Rhodamnia argentea</name>
    <dbReference type="NCBI Taxonomy" id="178133"/>
    <lineage>
        <taxon>Eukaryota</taxon>
        <taxon>Viridiplantae</taxon>
        <taxon>Streptophyta</taxon>
        <taxon>Embryophyta</taxon>
        <taxon>Tracheophyta</taxon>
        <taxon>Spermatophyta</taxon>
        <taxon>Magnoliopsida</taxon>
        <taxon>eudicotyledons</taxon>
        <taxon>Gunneridae</taxon>
        <taxon>Pentapetalae</taxon>
        <taxon>rosids</taxon>
        <taxon>malvids</taxon>
        <taxon>Myrtales</taxon>
        <taxon>Myrtaceae</taxon>
        <taxon>Myrtoideae</taxon>
        <taxon>Myrteae</taxon>
        <taxon>Australasian group</taxon>
        <taxon>Rhodamnia</taxon>
    </lineage>
</organism>
<proteinExistence type="predicted"/>
<reference evidence="10" key="1">
    <citation type="submission" date="2025-08" db="UniProtKB">
        <authorList>
            <consortium name="RefSeq"/>
        </authorList>
    </citation>
    <scope>IDENTIFICATION</scope>
    <source>
        <tissue evidence="10">Leaf</tissue>
    </source>
</reference>
<dbReference type="CDD" id="cd14798">
    <property type="entry name" value="RX-CC_like"/>
    <property type="match status" value="1"/>
</dbReference>
<dbReference type="GO" id="GO:0006952">
    <property type="term" value="P:defense response"/>
    <property type="evidence" value="ECO:0007669"/>
    <property type="project" value="UniProtKB-KW"/>
</dbReference>
<dbReference type="SUPFAM" id="SSF52058">
    <property type="entry name" value="L domain-like"/>
    <property type="match status" value="1"/>
</dbReference>
<dbReference type="Gene3D" id="3.40.50.300">
    <property type="entry name" value="P-loop containing nucleotide triphosphate hydrolases"/>
    <property type="match status" value="1"/>
</dbReference>
<dbReference type="Pfam" id="PF18052">
    <property type="entry name" value="Rx_N"/>
    <property type="match status" value="1"/>
</dbReference>
<keyword evidence="1" id="KW-0677">Repeat</keyword>
<evidence type="ECO:0000313" key="10">
    <source>
        <dbReference type="RefSeq" id="XP_030512513.2"/>
    </source>
</evidence>
<evidence type="ECO:0000259" key="5">
    <source>
        <dbReference type="Pfam" id="PF00931"/>
    </source>
</evidence>
<dbReference type="InterPro" id="IPR032675">
    <property type="entry name" value="LRR_dom_sf"/>
</dbReference>
<evidence type="ECO:0000256" key="4">
    <source>
        <dbReference type="ARBA" id="ARBA00022840"/>
    </source>
</evidence>
<dbReference type="PANTHER" id="PTHR36766">
    <property type="entry name" value="PLANT BROAD-SPECTRUM MILDEW RESISTANCE PROTEIN RPW8"/>
    <property type="match status" value="1"/>
</dbReference>
<feature type="domain" description="Disease resistance R13L4/SHOC-2-like LRR" evidence="8">
    <location>
        <begin position="534"/>
        <end position="646"/>
    </location>
</feature>
<dbReference type="KEGG" id="rarg:115726671"/>
<dbReference type="Pfam" id="PF00931">
    <property type="entry name" value="NB-ARC"/>
    <property type="match status" value="1"/>
</dbReference>
<keyword evidence="4" id="KW-0067">ATP-binding</keyword>
<evidence type="ECO:0000259" key="8">
    <source>
        <dbReference type="Pfam" id="PF23598"/>
    </source>
</evidence>
<accession>A0A8B8MQX5</accession>
<dbReference type="GO" id="GO:0051707">
    <property type="term" value="P:response to other organism"/>
    <property type="evidence" value="ECO:0007669"/>
    <property type="project" value="UniProtKB-ARBA"/>
</dbReference>
<dbReference type="RefSeq" id="XP_030512513.2">
    <property type="nucleotide sequence ID" value="XM_030656653.2"/>
</dbReference>
<evidence type="ECO:0000256" key="1">
    <source>
        <dbReference type="ARBA" id="ARBA00022737"/>
    </source>
</evidence>
<evidence type="ECO:0000256" key="3">
    <source>
        <dbReference type="ARBA" id="ARBA00022821"/>
    </source>
</evidence>
<dbReference type="AlphaFoldDB" id="A0A8B8MQX5"/>
<dbReference type="InterPro" id="IPR002182">
    <property type="entry name" value="NB-ARC"/>
</dbReference>
<keyword evidence="2" id="KW-0547">Nucleotide-binding</keyword>
<dbReference type="Gene3D" id="1.20.5.4130">
    <property type="match status" value="1"/>
</dbReference>
<dbReference type="Gene3D" id="1.10.8.430">
    <property type="entry name" value="Helical domain of apoptotic protease-activating factors"/>
    <property type="match status" value="1"/>
</dbReference>
<evidence type="ECO:0000259" key="7">
    <source>
        <dbReference type="Pfam" id="PF23559"/>
    </source>
</evidence>
<keyword evidence="3" id="KW-0611">Plant defense</keyword>
<protein>
    <submittedName>
        <fullName evidence="10">Disease resistance protein RGA3</fullName>
    </submittedName>
</protein>
<dbReference type="Gene3D" id="1.10.10.10">
    <property type="entry name" value="Winged helix-like DNA-binding domain superfamily/Winged helix DNA-binding domain"/>
    <property type="match status" value="1"/>
</dbReference>
<dbReference type="GO" id="GO:0005524">
    <property type="term" value="F:ATP binding"/>
    <property type="evidence" value="ECO:0007669"/>
    <property type="project" value="UniProtKB-KW"/>
</dbReference>
<dbReference type="Pfam" id="PF23598">
    <property type="entry name" value="LRR_14"/>
    <property type="match status" value="1"/>
</dbReference>
<evidence type="ECO:0000259" key="6">
    <source>
        <dbReference type="Pfam" id="PF18052"/>
    </source>
</evidence>
<dbReference type="PRINTS" id="PR00364">
    <property type="entry name" value="DISEASERSIST"/>
</dbReference>
<dbReference type="GO" id="GO:0043531">
    <property type="term" value="F:ADP binding"/>
    <property type="evidence" value="ECO:0007669"/>
    <property type="project" value="InterPro"/>
</dbReference>
<evidence type="ECO:0000256" key="2">
    <source>
        <dbReference type="ARBA" id="ARBA00022741"/>
    </source>
</evidence>
<feature type="domain" description="Disease resistance protein winged helix" evidence="7">
    <location>
        <begin position="426"/>
        <end position="495"/>
    </location>
</feature>
<dbReference type="InterPro" id="IPR058922">
    <property type="entry name" value="WHD_DRP"/>
</dbReference>
<dbReference type="InterPro" id="IPR041118">
    <property type="entry name" value="Rx_N"/>
</dbReference>
<dbReference type="InterPro" id="IPR027417">
    <property type="entry name" value="P-loop_NTPase"/>
</dbReference>
<feature type="domain" description="NB-ARC" evidence="5">
    <location>
        <begin position="175"/>
        <end position="343"/>
    </location>
</feature>
<dbReference type="InterPro" id="IPR055414">
    <property type="entry name" value="LRR_R13L4/SHOC2-like"/>
</dbReference>
<dbReference type="SUPFAM" id="SSF52540">
    <property type="entry name" value="P-loop containing nucleoside triphosphate hydrolases"/>
    <property type="match status" value="1"/>
</dbReference>
<dbReference type="Pfam" id="PF23559">
    <property type="entry name" value="WHD_DRP"/>
    <property type="match status" value="1"/>
</dbReference>
<dbReference type="Proteomes" id="UP000827889">
    <property type="component" value="Chromosome 10"/>
</dbReference>
<dbReference type="Gene3D" id="3.80.10.10">
    <property type="entry name" value="Ribonuclease Inhibitor"/>
    <property type="match status" value="1"/>
</dbReference>
<dbReference type="InterPro" id="IPR042197">
    <property type="entry name" value="Apaf_helical"/>
</dbReference>
<keyword evidence="9" id="KW-1185">Reference proteome</keyword>
<dbReference type="GeneID" id="115726671"/>
<sequence>MTVVVSSILECLLEKLASMAVEEIQLVCGIKNDRKKLESTLVIIQKVLADAEQKQTKQQAVRLWLSKLKDFCYDTEDMLDEFEARALWRRTGSTKHLTLKRKVRYLSSWISNFSFQFKMAHDMKELRKRLDGINEEKTQLDLSSDVHEKTIALRRETHSFVLPRNVIGRNKERKMIIDMLLRGSDDGGAGTIAVIPILGMGGTGKTTLTKLVYNDDRVNKHFDLKVWSSMPVEFDVMEIIRDIIQSLGHHEKYDGLEKMQDFLRNMVKNKRCLFVMDGMWNVKREDWVGLRDLLGGVSEGSAVIVTSRNKSIAKFMGTVPPVDLANLSLEDSLTLFVKCAFDQGQEQNHPDLREIAMEIVSVCGGNPMAVKTLGSLLYSKEKKRSDWEHVRDSEIWKLQTDILPSLRISYDLLPSYLKQCFAYCSIFPKNYEFSNFDVIQLWMWNGLIRTRGTNEELEEIGHQYLEELCSRSFFDVVSEEYPVLLFRMHDLVRELCVSVAQPESFNMEMAAQYISSTARHILFPKPSTLPKDELLDCLSKLSRVRTLMFEKGSSGESFLEMCIPRVKHLRVLSLHDSSFHQLPSSIGGLKHLMFLHLSGNCCIKELPKSVCKLPNLQCLDLGGCRGLQELPANIKNMISLRVFVLTTKQWRLPGSGIGCLTSLRWLIIRDCENLEALFDDIQSLTLLRKLFISACPKLASLPQGIKNLKALEDLWICNCESLTLPEGESNEPSSMLRLRSFRFEGLPGIVSFPGWLKGCATTLQRIKIADCCNLRGLPNWLQTCSSLRKLDVAGCPRLSSSREDVQRIATLTELRMINCGELSNFGEDDDPPKAPIAPQKTIENLFKEVLEYFK</sequence>
<dbReference type="PANTHER" id="PTHR36766:SF61">
    <property type="entry name" value="NB-ARC DOMAIN DISEASE RESISTANCE PROTEIN"/>
    <property type="match status" value="1"/>
</dbReference>
<evidence type="ECO:0000313" key="9">
    <source>
        <dbReference type="Proteomes" id="UP000827889"/>
    </source>
</evidence>